<accession>A0A9D4E6Y6</accession>
<reference evidence="1" key="1">
    <citation type="journal article" date="2019" name="bioRxiv">
        <title>The Genome of the Zebra Mussel, Dreissena polymorpha: A Resource for Invasive Species Research.</title>
        <authorList>
            <person name="McCartney M.A."/>
            <person name="Auch B."/>
            <person name="Kono T."/>
            <person name="Mallez S."/>
            <person name="Zhang Y."/>
            <person name="Obille A."/>
            <person name="Becker A."/>
            <person name="Abrahante J.E."/>
            <person name="Garbe J."/>
            <person name="Badalamenti J.P."/>
            <person name="Herman A."/>
            <person name="Mangelson H."/>
            <person name="Liachko I."/>
            <person name="Sullivan S."/>
            <person name="Sone E.D."/>
            <person name="Koren S."/>
            <person name="Silverstein K.A.T."/>
            <person name="Beckman K.B."/>
            <person name="Gohl D.M."/>
        </authorList>
    </citation>
    <scope>NUCLEOTIDE SEQUENCE</scope>
    <source>
        <strain evidence="1">Duluth1</strain>
        <tissue evidence="1">Whole animal</tissue>
    </source>
</reference>
<dbReference type="EMBL" id="JAIWYP010000009">
    <property type="protein sequence ID" value="KAH3773414.1"/>
    <property type="molecule type" value="Genomic_DNA"/>
</dbReference>
<sequence length="87" mass="9969">MVDCLIVELRKRLNAYSGLHKLFGFMTEFESLTLDDLQKCATHLVESYPDDIEASFVDEFVQFKAILEADQDRTITHMNGLLKLDGD</sequence>
<dbReference type="Proteomes" id="UP000828390">
    <property type="component" value="Unassembled WGS sequence"/>
</dbReference>
<organism evidence="1 2">
    <name type="scientific">Dreissena polymorpha</name>
    <name type="common">Zebra mussel</name>
    <name type="synonym">Mytilus polymorpha</name>
    <dbReference type="NCBI Taxonomy" id="45954"/>
    <lineage>
        <taxon>Eukaryota</taxon>
        <taxon>Metazoa</taxon>
        <taxon>Spiralia</taxon>
        <taxon>Lophotrochozoa</taxon>
        <taxon>Mollusca</taxon>
        <taxon>Bivalvia</taxon>
        <taxon>Autobranchia</taxon>
        <taxon>Heteroconchia</taxon>
        <taxon>Euheterodonta</taxon>
        <taxon>Imparidentia</taxon>
        <taxon>Neoheterodontei</taxon>
        <taxon>Myida</taxon>
        <taxon>Dreissenoidea</taxon>
        <taxon>Dreissenidae</taxon>
        <taxon>Dreissena</taxon>
    </lineage>
</organism>
<protein>
    <submittedName>
        <fullName evidence="1">Uncharacterized protein</fullName>
    </submittedName>
</protein>
<dbReference type="AlphaFoldDB" id="A0A9D4E6Y6"/>
<gene>
    <name evidence="1" type="ORF">DPMN_174775</name>
</gene>
<proteinExistence type="predicted"/>
<keyword evidence="2" id="KW-1185">Reference proteome</keyword>
<reference evidence="1" key="2">
    <citation type="submission" date="2020-11" db="EMBL/GenBank/DDBJ databases">
        <authorList>
            <person name="McCartney M.A."/>
            <person name="Auch B."/>
            <person name="Kono T."/>
            <person name="Mallez S."/>
            <person name="Becker A."/>
            <person name="Gohl D.M."/>
            <person name="Silverstein K.A.T."/>
            <person name="Koren S."/>
            <person name="Bechman K.B."/>
            <person name="Herman A."/>
            <person name="Abrahante J.E."/>
            <person name="Garbe J."/>
        </authorList>
    </citation>
    <scope>NUCLEOTIDE SEQUENCE</scope>
    <source>
        <strain evidence="1">Duluth1</strain>
        <tissue evidence="1">Whole animal</tissue>
    </source>
</reference>
<evidence type="ECO:0000313" key="2">
    <source>
        <dbReference type="Proteomes" id="UP000828390"/>
    </source>
</evidence>
<comment type="caution">
    <text evidence="1">The sequence shown here is derived from an EMBL/GenBank/DDBJ whole genome shotgun (WGS) entry which is preliminary data.</text>
</comment>
<evidence type="ECO:0000313" key="1">
    <source>
        <dbReference type="EMBL" id="KAH3773414.1"/>
    </source>
</evidence>
<name>A0A9D4E6Y6_DREPO</name>